<evidence type="ECO:0000313" key="1">
    <source>
        <dbReference type="EMBL" id="ORZ29833.1"/>
    </source>
</evidence>
<proteinExistence type="predicted"/>
<protein>
    <submittedName>
        <fullName evidence="1">Uncharacterized protein</fullName>
    </submittedName>
</protein>
<accession>A0A1Y2H805</accession>
<evidence type="ECO:0000313" key="2">
    <source>
        <dbReference type="Proteomes" id="UP000193411"/>
    </source>
</evidence>
<dbReference type="Proteomes" id="UP000193411">
    <property type="component" value="Unassembled WGS sequence"/>
</dbReference>
<name>A0A1Y2H805_9FUNG</name>
<comment type="caution">
    <text evidence="1">The sequence shown here is derived from an EMBL/GenBank/DDBJ whole genome shotgun (WGS) entry which is preliminary data.</text>
</comment>
<sequence length="109" mass="12527">MSLHRILFIYSPRLCVSFSCPFSPFSFFSCCFLELEPAVTIIFILPRLSLPVGVLSHMRCSFCLHSPTRPASACFLDFHFLIRECRSVACSCCQFLLSFCFVPKRLLWS</sequence>
<dbReference type="AlphaFoldDB" id="A0A1Y2H805"/>
<organism evidence="1 2">
    <name type="scientific">Catenaria anguillulae PL171</name>
    <dbReference type="NCBI Taxonomy" id="765915"/>
    <lineage>
        <taxon>Eukaryota</taxon>
        <taxon>Fungi</taxon>
        <taxon>Fungi incertae sedis</taxon>
        <taxon>Blastocladiomycota</taxon>
        <taxon>Blastocladiomycetes</taxon>
        <taxon>Blastocladiales</taxon>
        <taxon>Catenariaceae</taxon>
        <taxon>Catenaria</taxon>
    </lineage>
</organism>
<dbReference type="PROSITE" id="PS51257">
    <property type="entry name" value="PROKAR_LIPOPROTEIN"/>
    <property type="match status" value="1"/>
</dbReference>
<dbReference type="EMBL" id="MCFL01000124">
    <property type="protein sequence ID" value="ORZ29833.1"/>
    <property type="molecule type" value="Genomic_DNA"/>
</dbReference>
<reference evidence="1 2" key="1">
    <citation type="submission" date="2016-07" db="EMBL/GenBank/DDBJ databases">
        <title>Pervasive Adenine N6-methylation of Active Genes in Fungi.</title>
        <authorList>
            <consortium name="DOE Joint Genome Institute"/>
            <person name="Mondo S.J."/>
            <person name="Dannebaum R.O."/>
            <person name="Kuo R.C."/>
            <person name="Labutti K."/>
            <person name="Haridas S."/>
            <person name="Kuo A."/>
            <person name="Salamov A."/>
            <person name="Ahrendt S.R."/>
            <person name="Lipzen A."/>
            <person name="Sullivan W."/>
            <person name="Andreopoulos W.B."/>
            <person name="Clum A."/>
            <person name="Lindquist E."/>
            <person name="Daum C."/>
            <person name="Ramamoorthy G.K."/>
            <person name="Gryganskyi A."/>
            <person name="Culley D."/>
            <person name="Magnuson J.K."/>
            <person name="James T.Y."/>
            <person name="O'Malley M.A."/>
            <person name="Stajich J.E."/>
            <person name="Spatafora J.W."/>
            <person name="Visel A."/>
            <person name="Grigoriev I.V."/>
        </authorList>
    </citation>
    <scope>NUCLEOTIDE SEQUENCE [LARGE SCALE GENOMIC DNA]</scope>
    <source>
        <strain evidence="1 2">PL171</strain>
    </source>
</reference>
<gene>
    <name evidence="1" type="ORF">BCR44DRAFT_347436</name>
</gene>
<keyword evidence="2" id="KW-1185">Reference proteome</keyword>